<dbReference type="Proteomes" id="UP000067008">
    <property type="component" value="Chromosome 2"/>
</dbReference>
<reference evidence="1 2" key="1">
    <citation type="submission" date="2015-07" db="EMBL/GenBank/DDBJ databases">
        <title>Complete genome sequence of Prevotella intermedia strain 17-2.</title>
        <authorList>
            <person name="Nambu T."/>
        </authorList>
    </citation>
    <scope>NUCLEOTIDE SEQUENCE [LARGE SCALE GENOMIC DNA]</scope>
    <source>
        <strain evidence="1 2">17-2</strain>
    </source>
</reference>
<dbReference type="AlphaFoldDB" id="A0AAD1BGV2"/>
<organism evidence="1 2">
    <name type="scientific">Prevotella intermedia</name>
    <dbReference type="NCBI Taxonomy" id="28131"/>
    <lineage>
        <taxon>Bacteria</taxon>
        <taxon>Pseudomonadati</taxon>
        <taxon>Bacteroidota</taxon>
        <taxon>Bacteroidia</taxon>
        <taxon>Bacteroidales</taxon>
        <taxon>Prevotellaceae</taxon>
        <taxon>Prevotella</taxon>
    </lineage>
</organism>
<gene>
    <name evidence="1" type="ORF">PI172_0686</name>
</gene>
<evidence type="ECO:0000313" key="2">
    <source>
        <dbReference type="Proteomes" id="UP000067008"/>
    </source>
</evidence>
<accession>A0AAD1BGV2</accession>
<dbReference type="EMBL" id="AP014925">
    <property type="protein sequence ID" value="BAR95414.1"/>
    <property type="molecule type" value="Genomic_DNA"/>
</dbReference>
<protein>
    <submittedName>
        <fullName evidence="1">Uncharacterized protein</fullName>
    </submittedName>
</protein>
<proteinExistence type="predicted"/>
<sequence>MVPQLSFYIVCTTIGCHSVTNNVQFTTLSQNKNLMETICFIGKKKVVKV</sequence>
<evidence type="ECO:0000313" key="1">
    <source>
        <dbReference type="EMBL" id="BAR95414.1"/>
    </source>
</evidence>
<name>A0AAD1BGV2_PREIN</name>